<evidence type="ECO:0000259" key="5">
    <source>
        <dbReference type="PROSITE" id="PS50931"/>
    </source>
</evidence>
<dbReference type="GO" id="GO:0003677">
    <property type="term" value="F:DNA binding"/>
    <property type="evidence" value="ECO:0007669"/>
    <property type="project" value="UniProtKB-KW"/>
</dbReference>
<dbReference type="PANTHER" id="PTHR30419">
    <property type="entry name" value="HTH-TYPE TRANSCRIPTIONAL REGULATOR YBHD"/>
    <property type="match status" value="1"/>
</dbReference>
<comment type="similarity">
    <text evidence="1">Belongs to the LysR transcriptional regulatory family.</text>
</comment>
<evidence type="ECO:0000256" key="1">
    <source>
        <dbReference type="ARBA" id="ARBA00009437"/>
    </source>
</evidence>
<dbReference type="PRINTS" id="PR00039">
    <property type="entry name" value="HTHLYSR"/>
</dbReference>
<dbReference type="AlphaFoldDB" id="A0A0B5DWP4"/>
<accession>A0A0B5DWP4</accession>
<keyword evidence="2" id="KW-0805">Transcription regulation</keyword>
<evidence type="ECO:0000313" key="6">
    <source>
        <dbReference type="EMBL" id="AJE45555.1"/>
    </source>
</evidence>
<feature type="domain" description="HTH lysR-type" evidence="5">
    <location>
        <begin position="7"/>
        <end position="64"/>
    </location>
</feature>
<dbReference type="PANTHER" id="PTHR30419:SF8">
    <property type="entry name" value="NITROGEN ASSIMILATION TRANSCRIPTIONAL ACTIVATOR-RELATED"/>
    <property type="match status" value="1"/>
</dbReference>
<dbReference type="OrthoDB" id="9814165at2"/>
<dbReference type="KEGG" id="cid:P73_0840"/>
<protein>
    <submittedName>
        <fullName evidence="6">Pca operon transcriptional activator PcaQ</fullName>
    </submittedName>
</protein>
<dbReference type="Gene3D" id="3.40.190.10">
    <property type="entry name" value="Periplasmic binding protein-like II"/>
    <property type="match status" value="2"/>
</dbReference>
<evidence type="ECO:0000256" key="2">
    <source>
        <dbReference type="ARBA" id="ARBA00023015"/>
    </source>
</evidence>
<dbReference type="InterPro" id="IPR000847">
    <property type="entry name" value="LysR_HTH_N"/>
</dbReference>
<dbReference type="InterPro" id="IPR005119">
    <property type="entry name" value="LysR_subst-bd"/>
</dbReference>
<dbReference type="STRING" id="1208324.P73_0840"/>
<dbReference type="RefSeq" id="WP_043868609.1">
    <property type="nucleotide sequence ID" value="NZ_CP004393.1"/>
</dbReference>
<keyword evidence="7" id="KW-1185">Reference proteome</keyword>
<keyword evidence="4" id="KW-0804">Transcription</keyword>
<dbReference type="GO" id="GO:0005829">
    <property type="term" value="C:cytosol"/>
    <property type="evidence" value="ECO:0007669"/>
    <property type="project" value="TreeGrafter"/>
</dbReference>
<dbReference type="Gene3D" id="1.10.10.10">
    <property type="entry name" value="Winged helix-like DNA-binding domain superfamily/Winged helix DNA-binding domain"/>
    <property type="match status" value="1"/>
</dbReference>
<keyword evidence="3" id="KW-0238">DNA-binding</keyword>
<dbReference type="SUPFAM" id="SSF46785">
    <property type="entry name" value="Winged helix' DNA-binding domain"/>
    <property type="match status" value="1"/>
</dbReference>
<gene>
    <name evidence="6" type="ORF">P73_0840</name>
</gene>
<evidence type="ECO:0000256" key="3">
    <source>
        <dbReference type="ARBA" id="ARBA00023125"/>
    </source>
</evidence>
<dbReference type="Proteomes" id="UP000031521">
    <property type="component" value="Chromosome"/>
</dbReference>
<evidence type="ECO:0000256" key="4">
    <source>
        <dbReference type="ARBA" id="ARBA00023163"/>
    </source>
</evidence>
<dbReference type="HOGENOM" id="CLU_039613_6_0_5"/>
<dbReference type="EMBL" id="CP004393">
    <property type="protein sequence ID" value="AJE45555.1"/>
    <property type="molecule type" value="Genomic_DNA"/>
</dbReference>
<dbReference type="InterPro" id="IPR050950">
    <property type="entry name" value="HTH-type_LysR_regulators"/>
</dbReference>
<dbReference type="InterPro" id="IPR036388">
    <property type="entry name" value="WH-like_DNA-bd_sf"/>
</dbReference>
<proteinExistence type="inferred from homology"/>
<dbReference type="PROSITE" id="PS50931">
    <property type="entry name" value="HTH_LYSR"/>
    <property type="match status" value="1"/>
</dbReference>
<dbReference type="SUPFAM" id="SSF53850">
    <property type="entry name" value="Periplasmic binding protein-like II"/>
    <property type="match status" value="1"/>
</dbReference>
<sequence>MDIPNGMKLRHLEAFLTVAQSGTISAAARARNVSQPALSKTISELETLLGAQLFERTGRRAVLTPAGEAFRRHALSSLQSLEAGVRVLKGGARTDVVKVGVLPTVASGLFPTAALEFSRLRPDARIAVITGPNRYLIERMRSGGLDLVVGRMGPANEMAGLSFEYLYDETVYLVARKDHPGRALPPVEALRRYPVILPNPGSIIRQQVMQYLIATGLTDSLSVRFETVARPVGLQLVEQSDMFWFISRGVVERELSEGRLATLDLGVDYMTGAVGLTRKFDFTRDSPADFLAGLLHRRAKDFSAR</sequence>
<evidence type="ECO:0000313" key="7">
    <source>
        <dbReference type="Proteomes" id="UP000031521"/>
    </source>
</evidence>
<dbReference type="Pfam" id="PF00126">
    <property type="entry name" value="HTH_1"/>
    <property type="match status" value="1"/>
</dbReference>
<dbReference type="GO" id="GO:0003700">
    <property type="term" value="F:DNA-binding transcription factor activity"/>
    <property type="evidence" value="ECO:0007669"/>
    <property type="project" value="InterPro"/>
</dbReference>
<organism evidence="6 7">
    <name type="scientific">Celeribacter indicus</name>
    <dbReference type="NCBI Taxonomy" id="1208324"/>
    <lineage>
        <taxon>Bacteria</taxon>
        <taxon>Pseudomonadati</taxon>
        <taxon>Pseudomonadota</taxon>
        <taxon>Alphaproteobacteria</taxon>
        <taxon>Rhodobacterales</taxon>
        <taxon>Roseobacteraceae</taxon>
        <taxon>Celeribacter</taxon>
    </lineage>
</organism>
<reference evidence="6 7" key="1">
    <citation type="journal article" date="2014" name="Int. J. Syst. Evol. Microbiol.">
        <title>Celeribacter indicus sp. nov., a polycyclic aromatic hydrocarbon-degrading bacterium from deep-sea sediment and reclassification of Huaishuia halophila as Celeribacter halophilus comb. nov.</title>
        <authorList>
            <person name="Lai Q."/>
            <person name="Cao J."/>
            <person name="Yuan J."/>
            <person name="Li F."/>
            <person name="Shao Z."/>
        </authorList>
    </citation>
    <scope>NUCLEOTIDE SEQUENCE [LARGE SCALE GENOMIC DNA]</scope>
    <source>
        <strain evidence="6">P73</strain>
    </source>
</reference>
<name>A0A0B5DWP4_9RHOB</name>
<dbReference type="InterPro" id="IPR036390">
    <property type="entry name" value="WH_DNA-bd_sf"/>
</dbReference>
<dbReference type="Pfam" id="PF03466">
    <property type="entry name" value="LysR_substrate"/>
    <property type="match status" value="1"/>
</dbReference>
<dbReference type="FunFam" id="1.10.10.10:FF:000001">
    <property type="entry name" value="LysR family transcriptional regulator"/>
    <property type="match status" value="1"/>
</dbReference>